<organism evidence="1">
    <name type="scientific">Barrevirus sp</name>
    <dbReference type="NCBI Taxonomy" id="2487763"/>
    <lineage>
        <taxon>Viruses</taxon>
        <taxon>Varidnaviria</taxon>
        <taxon>Bamfordvirae</taxon>
        <taxon>Nucleocytoviricota</taxon>
        <taxon>Megaviricetes</taxon>
        <taxon>Imitervirales</taxon>
        <taxon>Mimiviridae</taxon>
        <taxon>Klosneuvirinae</taxon>
    </lineage>
</organism>
<name>A0A3G4ZUP5_9VIRU</name>
<dbReference type="EMBL" id="MK072032">
    <property type="protein sequence ID" value="AYV77323.1"/>
    <property type="molecule type" value="Genomic_DNA"/>
</dbReference>
<gene>
    <name evidence="1" type="ORF">Barrevirus35_2</name>
</gene>
<reference evidence="1" key="1">
    <citation type="submission" date="2018-10" db="EMBL/GenBank/DDBJ databases">
        <title>Hidden diversity of soil giant viruses.</title>
        <authorList>
            <person name="Schulz F."/>
            <person name="Alteio L."/>
            <person name="Goudeau D."/>
            <person name="Ryan E.M."/>
            <person name="Malmstrom R.R."/>
            <person name="Blanchard J."/>
            <person name="Woyke T."/>
        </authorList>
    </citation>
    <scope>NUCLEOTIDE SEQUENCE</scope>
    <source>
        <strain evidence="1">BAV1</strain>
    </source>
</reference>
<sequence length="148" mass="17374">MSSDDHNVEIDKNSIIVETQGKLIKYKDEFSVFHDLFNHINASLFEITDDVNIEKDLTKYFHDQIIDLLNKKEQFNSFCQNLKDIQIIDDLSKCTVIPLTSVPIVELEMNSIIKVVSDIMILIREIRKQIHNHNKKAKRYDNVLSYYS</sequence>
<proteinExistence type="predicted"/>
<protein>
    <submittedName>
        <fullName evidence="1">Uncharacterized protein</fullName>
    </submittedName>
</protein>
<accession>A0A3G4ZUP5</accession>
<evidence type="ECO:0000313" key="1">
    <source>
        <dbReference type="EMBL" id="AYV77323.1"/>
    </source>
</evidence>